<organism evidence="2 3">
    <name type="scientific">Azospirillum baldaniorum</name>
    <dbReference type="NCBI Taxonomy" id="1064539"/>
    <lineage>
        <taxon>Bacteria</taxon>
        <taxon>Pseudomonadati</taxon>
        <taxon>Pseudomonadota</taxon>
        <taxon>Alphaproteobacteria</taxon>
        <taxon>Rhodospirillales</taxon>
        <taxon>Azospirillaceae</taxon>
        <taxon>Azospirillum</taxon>
    </lineage>
</organism>
<geneLocation type="plasmid" evidence="2 3">
    <name>AZOBR_p2</name>
</geneLocation>
<protein>
    <submittedName>
        <fullName evidence="2">Uncharacterized protein</fullName>
    </submittedName>
</protein>
<accession>A0A9P1NQ13</accession>
<gene>
    <name evidence="2" type="ORF">AZOBR_p210033</name>
</gene>
<dbReference type="AlphaFoldDB" id="A0A9P1NQ13"/>
<dbReference type="KEGG" id="abs:AZOBR_p210033"/>
<sequence length="179" mass="19653">MALAQVVEHDDPEAAVEQFGHAVTADIAGTAGHEYGLGRVHRKYSLDLRNIRQSRHPPASKDRTSPGGKCKSSAMHHAANSDGRPVDEKETWASGNARRVIGKMFWNNILQRCKYPFRSVSDGVRAQSCHTPQRSVGRKRKWCGSSLPAMGGLCPDFVSKGVHATRPHLNISLTMKPFA</sequence>
<evidence type="ECO:0000313" key="2">
    <source>
        <dbReference type="EMBL" id="CCD01369.1"/>
    </source>
</evidence>
<proteinExistence type="predicted"/>
<evidence type="ECO:0000313" key="3">
    <source>
        <dbReference type="Proteomes" id="UP000007319"/>
    </source>
</evidence>
<keyword evidence="2" id="KW-0614">Plasmid</keyword>
<dbReference type="EMBL" id="HE577329">
    <property type="protein sequence ID" value="CCD01369.1"/>
    <property type="molecule type" value="Genomic_DNA"/>
</dbReference>
<feature type="region of interest" description="Disordered" evidence="1">
    <location>
        <begin position="50"/>
        <end position="90"/>
    </location>
</feature>
<evidence type="ECO:0000256" key="1">
    <source>
        <dbReference type="SAM" id="MobiDB-lite"/>
    </source>
</evidence>
<name>A0A9P1NQ13_9PROT</name>
<dbReference type="Proteomes" id="UP000007319">
    <property type="component" value="Plasmid AZOBR_p2"/>
</dbReference>
<reference evidence="2 3" key="1">
    <citation type="journal article" date="2011" name="PLoS Genet.">
        <title>Azospirillum genomes reveal transition of bacteria from aquatic to terrestrial environments.</title>
        <authorList>
            <person name="Wisniewski-Dye F."/>
            <person name="Borziak K."/>
            <person name="Khalsa-Moyers G."/>
            <person name="Alexandre G."/>
            <person name="Sukharnikov L.O."/>
            <person name="Wuichet K."/>
            <person name="Hurst G.B."/>
            <person name="McDonald W.H."/>
            <person name="Robertson J.S."/>
            <person name="Barbe V."/>
            <person name="Calteau A."/>
            <person name="Rouy Z."/>
            <person name="Mangenot S."/>
            <person name="Prigent-Combaret C."/>
            <person name="Normand P."/>
            <person name="Boyer M."/>
            <person name="Siguier P."/>
            <person name="Dessaux Y."/>
            <person name="Elmerich C."/>
            <person name="Condemine G."/>
            <person name="Krishnen G."/>
            <person name="Kennedy I."/>
            <person name="Paterson A.H."/>
            <person name="Gonzalez V."/>
            <person name="Mavingui P."/>
            <person name="Zhulin I.B."/>
        </authorList>
    </citation>
    <scope>NUCLEOTIDE SEQUENCE [LARGE SCALE GENOMIC DNA]</scope>
    <source>
        <strain evidence="2 3">Sp245</strain>
    </source>
</reference>
<keyword evidence="3" id="KW-1185">Reference proteome</keyword>